<protein>
    <submittedName>
        <fullName evidence="1">Uncharacterized protein</fullName>
    </submittedName>
</protein>
<dbReference type="Proteomes" id="UP001300763">
    <property type="component" value="Unassembled WGS sequence"/>
</dbReference>
<accession>A0ABT5SVH0</accession>
<evidence type="ECO:0000313" key="2">
    <source>
        <dbReference type="Proteomes" id="UP001300763"/>
    </source>
</evidence>
<sequence>MGVLAAVGAIGVGAGAWMVTPLVSMARRGTLEQQAAAAIREQTQRVASVQRARRRAAIVATIPTQRTAAPATRRSPIAS</sequence>
<dbReference type="EMBL" id="JAQZAO010000006">
    <property type="protein sequence ID" value="MDD7966848.1"/>
    <property type="molecule type" value="Genomic_DNA"/>
</dbReference>
<name>A0ABT5SVH0_9PSEU</name>
<gene>
    <name evidence="1" type="ORF">PGB27_16045</name>
</gene>
<proteinExistence type="predicted"/>
<organism evidence="1 2">
    <name type="scientific">Actinomycetospora lemnae</name>
    <dbReference type="NCBI Taxonomy" id="3019891"/>
    <lineage>
        <taxon>Bacteria</taxon>
        <taxon>Bacillati</taxon>
        <taxon>Actinomycetota</taxon>
        <taxon>Actinomycetes</taxon>
        <taxon>Pseudonocardiales</taxon>
        <taxon>Pseudonocardiaceae</taxon>
        <taxon>Actinomycetospora</taxon>
    </lineage>
</organism>
<evidence type="ECO:0000313" key="1">
    <source>
        <dbReference type="EMBL" id="MDD7966848.1"/>
    </source>
</evidence>
<reference evidence="1 2" key="1">
    <citation type="submission" date="2023-02" db="EMBL/GenBank/DDBJ databases">
        <title>Genome sequencing required for Actinomycetospora new species description.</title>
        <authorList>
            <person name="Saimee Y."/>
            <person name="Duangmal K."/>
        </authorList>
    </citation>
    <scope>NUCLEOTIDE SEQUENCE [LARGE SCALE GENOMIC DNA]</scope>
    <source>
        <strain evidence="1 2">DW7H6</strain>
    </source>
</reference>
<comment type="caution">
    <text evidence="1">The sequence shown here is derived from an EMBL/GenBank/DDBJ whole genome shotgun (WGS) entry which is preliminary data.</text>
</comment>
<keyword evidence="2" id="KW-1185">Reference proteome</keyword>